<reference evidence="2" key="1">
    <citation type="submission" date="2021-03" db="EMBL/GenBank/DDBJ databases">
        <authorList>
            <person name="Tran Van P."/>
        </authorList>
    </citation>
    <scope>NUCLEOTIDE SEQUENCE</scope>
</reference>
<gene>
    <name evidence="2" type="ORF">TPAB3V08_LOCUS14167</name>
</gene>
<feature type="domain" description="Splicing factor SF3a60 binding" evidence="1">
    <location>
        <begin position="30"/>
        <end position="56"/>
    </location>
</feature>
<dbReference type="Proteomes" id="UP001153148">
    <property type="component" value="Unassembled WGS sequence"/>
</dbReference>
<evidence type="ECO:0000313" key="3">
    <source>
        <dbReference type="Proteomes" id="UP001153148"/>
    </source>
</evidence>
<proteinExistence type="predicted"/>
<accession>A0ABN7PIK8</accession>
<organism evidence="2 3">
    <name type="scientific">Timema podura</name>
    <name type="common">Walking stick</name>
    <dbReference type="NCBI Taxonomy" id="61482"/>
    <lineage>
        <taxon>Eukaryota</taxon>
        <taxon>Metazoa</taxon>
        <taxon>Ecdysozoa</taxon>
        <taxon>Arthropoda</taxon>
        <taxon>Hexapoda</taxon>
        <taxon>Insecta</taxon>
        <taxon>Pterygota</taxon>
        <taxon>Neoptera</taxon>
        <taxon>Polyneoptera</taxon>
        <taxon>Phasmatodea</taxon>
        <taxon>Timematodea</taxon>
        <taxon>Timematoidea</taxon>
        <taxon>Timematidae</taxon>
        <taxon>Timema</taxon>
    </lineage>
</organism>
<evidence type="ECO:0000313" key="2">
    <source>
        <dbReference type="EMBL" id="CAG2067224.1"/>
    </source>
</evidence>
<dbReference type="Pfam" id="PF12108">
    <property type="entry name" value="SF3a60_bindingd"/>
    <property type="match status" value="1"/>
</dbReference>
<feature type="non-terminal residue" evidence="2">
    <location>
        <position position="81"/>
    </location>
</feature>
<dbReference type="InterPro" id="IPR021966">
    <property type="entry name" value="SF3a60_bindingd"/>
</dbReference>
<evidence type="ECO:0000259" key="1">
    <source>
        <dbReference type="Pfam" id="PF12108"/>
    </source>
</evidence>
<dbReference type="EMBL" id="CAJPIN010065200">
    <property type="protein sequence ID" value="CAG2067224.1"/>
    <property type="molecule type" value="Genomic_DNA"/>
</dbReference>
<name>A0ABN7PIK8_TIMPD</name>
<keyword evidence="3" id="KW-1185">Reference proteome</keyword>
<comment type="caution">
    <text evidence="2">The sequence shown here is derived from an EMBL/GenBank/DDBJ whole genome shotgun (WGS) entry which is preliminary data.</text>
</comment>
<sequence>MLLDHHMDSTTNLRELYEDKDGQRKEEVAALSGPNEFAEFYLRLKAIKDFYRRLPNEISIPMSVEFEELAKLRENPTEEQS</sequence>
<protein>
    <recommendedName>
        <fullName evidence="1">Splicing factor SF3a60 binding domain-containing protein</fullName>
    </recommendedName>
</protein>